<reference evidence="1" key="1">
    <citation type="submission" date="2021-05" db="EMBL/GenBank/DDBJ databases">
        <authorList>
            <person name="Scholz U."/>
            <person name="Mascher M."/>
            <person name="Fiebig A."/>
        </authorList>
    </citation>
    <scope>NUCLEOTIDE SEQUENCE [LARGE SCALE GENOMIC DNA]</scope>
</reference>
<evidence type="ECO:0000313" key="2">
    <source>
        <dbReference type="Proteomes" id="UP001732700"/>
    </source>
</evidence>
<dbReference type="Proteomes" id="UP001732700">
    <property type="component" value="Chromosome 4D"/>
</dbReference>
<accession>A0ACD5XE96</accession>
<protein>
    <submittedName>
        <fullName evidence="1">Uncharacterized protein</fullName>
    </submittedName>
</protein>
<dbReference type="EnsemblPlants" id="AVESA.00010b.r2.4DG0776160.2">
    <property type="protein sequence ID" value="AVESA.00010b.r2.4DG0776160.2.CDS"/>
    <property type="gene ID" value="AVESA.00010b.r2.4DG0776160"/>
</dbReference>
<name>A0ACD5XE96_AVESA</name>
<reference evidence="1" key="2">
    <citation type="submission" date="2025-09" db="UniProtKB">
        <authorList>
            <consortium name="EnsemblPlants"/>
        </authorList>
    </citation>
    <scope>IDENTIFICATION</scope>
</reference>
<keyword evidence="2" id="KW-1185">Reference proteome</keyword>
<sequence>MRIHARSGCAARARPHSKSRHLASSSSSQGTEPPRIPNASIRPSRLPTTTPPHCRHLTPRRNRIQIPATPSPSRHNHNLPSLIPSRVQPTRRFSLISFLLCRRHAAEEEGRTDMVHCKQARRKPRGAADHAPRNGERAPGGAVAPVSASASLPGYMRPTSSSGSRAGRDVPAAAPASSAPLPEREAVGVKPVLDSRAPRAGRATCSSALKSGRLAHGGCGGDGRVCRYAYCSLKSHAPVEPLGTFVAARRRLIKTEQSMKHRGVSAFHKNKTNSNNGGLSEEGFFVQVYAGAGAKTASSGSSCSGLSTEESRYVTFGRRSCRDDGDMGNDTDVSVDGSCGSSDVISDGFAELVGTARHKDETDGEGEAWVDQEAEDSGACRSDISEELGARYQGDMSKDHGSGVTSVDSSMDDISSAFGGMNFEDAGSDHTNAPANQRNKVTMSRRAASEEAERIRAFNPRAPNFLPVEPDPDAEKVDLRHQETDDRKNAEEWMVDYALRRTVKKLARAQKRKVEMLVQAFETVIPSVLDEKSSAQQDGDKKSFPQTRTWQPCS</sequence>
<evidence type="ECO:0000313" key="1">
    <source>
        <dbReference type="EnsemblPlants" id="AVESA.00010b.r2.4DG0776160.2.CDS"/>
    </source>
</evidence>
<proteinExistence type="predicted"/>
<organism evidence="1 2">
    <name type="scientific">Avena sativa</name>
    <name type="common">Oat</name>
    <dbReference type="NCBI Taxonomy" id="4498"/>
    <lineage>
        <taxon>Eukaryota</taxon>
        <taxon>Viridiplantae</taxon>
        <taxon>Streptophyta</taxon>
        <taxon>Embryophyta</taxon>
        <taxon>Tracheophyta</taxon>
        <taxon>Spermatophyta</taxon>
        <taxon>Magnoliopsida</taxon>
        <taxon>Liliopsida</taxon>
        <taxon>Poales</taxon>
        <taxon>Poaceae</taxon>
        <taxon>BOP clade</taxon>
        <taxon>Pooideae</taxon>
        <taxon>Poodae</taxon>
        <taxon>Poeae</taxon>
        <taxon>Poeae Chloroplast Group 1 (Aveneae type)</taxon>
        <taxon>Aveninae</taxon>
        <taxon>Avena</taxon>
    </lineage>
</organism>